<dbReference type="HOGENOM" id="CLU_107958_4_1_5"/>
<dbReference type="STRING" id="323097.Nham_1724"/>
<dbReference type="OrthoDB" id="6010489at2"/>
<dbReference type="eggNOG" id="COG3747">
    <property type="taxonomic scope" value="Bacteria"/>
</dbReference>
<dbReference type="Proteomes" id="UP000001953">
    <property type="component" value="Chromosome"/>
</dbReference>
<feature type="region of interest" description="Disordered" evidence="1">
    <location>
        <begin position="101"/>
        <end position="138"/>
    </location>
</feature>
<organism evidence="2 3">
    <name type="scientific">Nitrobacter hamburgensis (strain DSM 10229 / NCIMB 13809 / X14)</name>
    <dbReference type="NCBI Taxonomy" id="323097"/>
    <lineage>
        <taxon>Bacteria</taxon>
        <taxon>Pseudomonadati</taxon>
        <taxon>Pseudomonadota</taxon>
        <taxon>Alphaproteobacteria</taxon>
        <taxon>Hyphomicrobiales</taxon>
        <taxon>Nitrobacteraceae</taxon>
        <taxon>Nitrobacter</taxon>
    </lineage>
</organism>
<evidence type="ECO:0000256" key="1">
    <source>
        <dbReference type="SAM" id="MobiDB-lite"/>
    </source>
</evidence>
<feature type="region of interest" description="Disordered" evidence="1">
    <location>
        <begin position="1"/>
        <end position="29"/>
    </location>
</feature>
<name>Q1QMK7_NITHX</name>
<gene>
    <name evidence="2" type="ordered locus">Nham_1724</name>
</gene>
<accession>Q1QMK7</accession>
<dbReference type="NCBIfam" id="TIGR01558">
    <property type="entry name" value="sm_term_P27"/>
    <property type="match status" value="1"/>
</dbReference>
<dbReference type="InterPro" id="IPR006448">
    <property type="entry name" value="Phage_term_ssu_P27"/>
</dbReference>
<evidence type="ECO:0000313" key="2">
    <source>
        <dbReference type="EMBL" id="ABE62540.1"/>
    </source>
</evidence>
<dbReference type="KEGG" id="nha:Nham_1724"/>
<dbReference type="Pfam" id="PF05119">
    <property type="entry name" value="Terminase_4"/>
    <property type="match status" value="1"/>
</dbReference>
<evidence type="ECO:0000313" key="3">
    <source>
        <dbReference type="Proteomes" id="UP000001953"/>
    </source>
</evidence>
<protein>
    <submittedName>
        <fullName evidence="2">Phage terminase, small subunit, putative, P27</fullName>
    </submittedName>
</protein>
<dbReference type="RefSeq" id="WP_011510222.1">
    <property type="nucleotide sequence ID" value="NC_007964.1"/>
</dbReference>
<reference evidence="2 3" key="1">
    <citation type="submission" date="2006-03" db="EMBL/GenBank/DDBJ databases">
        <title>Complete sequence of chromosome of Nitrobacter hamburgensis X14.</title>
        <authorList>
            <consortium name="US DOE Joint Genome Institute"/>
            <person name="Copeland A."/>
            <person name="Lucas S."/>
            <person name="Lapidus A."/>
            <person name="Barry K."/>
            <person name="Detter J.C."/>
            <person name="Glavina del Rio T."/>
            <person name="Hammon N."/>
            <person name="Israni S."/>
            <person name="Dalin E."/>
            <person name="Tice H."/>
            <person name="Pitluck S."/>
            <person name="Chain P."/>
            <person name="Malfatti S."/>
            <person name="Shin M."/>
            <person name="Vergez L."/>
            <person name="Schmutz J."/>
            <person name="Larimer F."/>
            <person name="Land M."/>
            <person name="Hauser L."/>
            <person name="Kyrpides N."/>
            <person name="Ivanova N."/>
            <person name="Ward B."/>
            <person name="Arp D."/>
            <person name="Klotz M."/>
            <person name="Stein L."/>
            <person name="O'Mullan G."/>
            <person name="Starkenburg S."/>
            <person name="Sayavedra L."/>
            <person name="Poret-Peterson A.T."/>
            <person name="Gentry M.E."/>
            <person name="Bruce D."/>
            <person name="Richardson P."/>
        </authorList>
    </citation>
    <scope>NUCLEOTIDE SEQUENCE [LARGE SCALE GENOMIC DNA]</scope>
    <source>
        <strain evidence="3">DSM 10229 / NCIMB 13809 / X14</strain>
    </source>
</reference>
<dbReference type="AlphaFoldDB" id="Q1QMK7"/>
<dbReference type="EMBL" id="CP000319">
    <property type="protein sequence ID" value="ABE62540.1"/>
    <property type="molecule type" value="Genomic_DNA"/>
</dbReference>
<keyword evidence="3" id="KW-1185">Reference proteome</keyword>
<proteinExistence type="predicted"/>
<sequence>MKHTAGRKATPQPIADAIRTVPQPPKAMSTDAKVEWRRVMPVLVERRVLSAADMHAVERFCESAADIKDARAAIAKDGAYVENRLGEIKRHPAFATLREATAESRRWSAELGLTPASRSRAGAHEDSDETDDNPLAVE</sequence>